<keyword evidence="3" id="KW-1185">Reference proteome</keyword>
<protein>
    <submittedName>
        <fullName evidence="2">Uncharacterized protein</fullName>
    </submittedName>
</protein>
<keyword evidence="1" id="KW-0812">Transmembrane</keyword>
<keyword evidence="1" id="KW-1133">Transmembrane helix</keyword>
<keyword evidence="1" id="KW-0472">Membrane</keyword>
<organism evidence="2 3">
    <name type="scientific">Synechocystis salina LEGE 00031</name>
    <dbReference type="NCBI Taxonomy" id="1828736"/>
    <lineage>
        <taxon>Bacteria</taxon>
        <taxon>Bacillati</taxon>
        <taxon>Cyanobacteriota</taxon>
        <taxon>Cyanophyceae</taxon>
        <taxon>Synechococcales</taxon>
        <taxon>Merismopediaceae</taxon>
        <taxon>Synechocystis</taxon>
    </lineage>
</organism>
<evidence type="ECO:0000256" key="1">
    <source>
        <dbReference type="SAM" id="Phobius"/>
    </source>
</evidence>
<proteinExistence type="predicted"/>
<feature type="transmembrane region" description="Helical" evidence="1">
    <location>
        <begin position="108"/>
        <end position="125"/>
    </location>
</feature>
<name>A0ABR9VS32_9SYNC</name>
<dbReference type="EMBL" id="JADEVV010000024">
    <property type="protein sequence ID" value="MBE9254132.1"/>
    <property type="molecule type" value="Genomic_DNA"/>
</dbReference>
<feature type="transmembrane region" description="Helical" evidence="1">
    <location>
        <begin position="70"/>
        <end position="88"/>
    </location>
</feature>
<sequence length="128" mass="14169">MFINRVHLSKIIGTKPSNIRKTKKVNNEIIIHLWDSDKIVRINFEEYEDFIKKSQGSTDKSDYSLKQQSFGAILLLAGLAISLIGVNMNTSAGSTFGRSSNFNKINNQNTIGGFVFLSGIILIATSKS</sequence>
<gene>
    <name evidence="2" type="ORF">IQ217_09830</name>
</gene>
<dbReference type="Proteomes" id="UP000658720">
    <property type="component" value="Unassembled WGS sequence"/>
</dbReference>
<dbReference type="RefSeq" id="WP_194019804.1">
    <property type="nucleotide sequence ID" value="NZ_JADEVV010000024.1"/>
</dbReference>
<evidence type="ECO:0000313" key="3">
    <source>
        <dbReference type="Proteomes" id="UP000658720"/>
    </source>
</evidence>
<comment type="caution">
    <text evidence="2">The sequence shown here is derived from an EMBL/GenBank/DDBJ whole genome shotgun (WGS) entry which is preliminary data.</text>
</comment>
<reference evidence="2 3" key="1">
    <citation type="submission" date="2020-10" db="EMBL/GenBank/DDBJ databases">
        <authorList>
            <person name="Castelo-Branco R."/>
            <person name="Eusebio N."/>
            <person name="Adriana R."/>
            <person name="Vieira A."/>
            <person name="Brugerolle De Fraissinette N."/>
            <person name="Rezende De Castro R."/>
            <person name="Schneider M.P."/>
            <person name="Vasconcelos V."/>
            <person name="Leao P.N."/>
        </authorList>
    </citation>
    <scope>NUCLEOTIDE SEQUENCE [LARGE SCALE GENOMIC DNA]</scope>
    <source>
        <strain evidence="2 3">LEGE 00031</strain>
    </source>
</reference>
<evidence type="ECO:0000313" key="2">
    <source>
        <dbReference type="EMBL" id="MBE9254132.1"/>
    </source>
</evidence>
<accession>A0ABR9VS32</accession>